<reference evidence="1" key="1">
    <citation type="journal article" date="2014" name="Front. Microbiol.">
        <title>High frequency of phylogenetically diverse reductive dehalogenase-homologous genes in deep subseafloor sedimentary metagenomes.</title>
        <authorList>
            <person name="Kawai M."/>
            <person name="Futagami T."/>
            <person name="Toyoda A."/>
            <person name="Takaki Y."/>
            <person name="Nishi S."/>
            <person name="Hori S."/>
            <person name="Arai W."/>
            <person name="Tsubouchi T."/>
            <person name="Morono Y."/>
            <person name="Uchiyama I."/>
            <person name="Ito T."/>
            <person name="Fujiyama A."/>
            <person name="Inagaki F."/>
            <person name="Takami H."/>
        </authorList>
    </citation>
    <scope>NUCLEOTIDE SEQUENCE</scope>
    <source>
        <strain evidence="1">Expedition CK06-06</strain>
    </source>
</reference>
<comment type="caution">
    <text evidence="1">The sequence shown here is derived from an EMBL/GenBank/DDBJ whole genome shotgun (WGS) entry which is preliminary data.</text>
</comment>
<sequence>MIIEFKKNVSKGSRFNQIYIPRNMEDLIEVGDKVVVRLL</sequence>
<name>X0T170_9ZZZZ</name>
<organism evidence="1">
    <name type="scientific">marine sediment metagenome</name>
    <dbReference type="NCBI Taxonomy" id="412755"/>
    <lineage>
        <taxon>unclassified sequences</taxon>
        <taxon>metagenomes</taxon>
        <taxon>ecological metagenomes</taxon>
    </lineage>
</organism>
<evidence type="ECO:0000313" key="1">
    <source>
        <dbReference type="EMBL" id="GAF87213.1"/>
    </source>
</evidence>
<dbReference type="EMBL" id="BARS01013798">
    <property type="protein sequence ID" value="GAF87213.1"/>
    <property type="molecule type" value="Genomic_DNA"/>
</dbReference>
<proteinExistence type="predicted"/>
<dbReference type="AlphaFoldDB" id="X0T170"/>
<protein>
    <submittedName>
        <fullName evidence="1">Uncharacterized protein</fullName>
    </submittedName>
</protein>
<feature type="non-terminal residue" evidence="1">
    <location>
        <position position="39"/>
    </location>
</feature>
<accession>X0T170</accession>
<gene>
    <name evidence="1" type="ORF">S01H1_23717</name>
</gene>